<dbReference type="EMBL" id="QFNY01000405">
    <property type="protein sequence ID" value="PZO97484.1"/>
    <property type="molecule type" value="Genomic_DNA"/>
</dbReference>
<dbReference type="AlphaFoldDB" id="A0A2W5ASA6"/>
<keyword evidence="1" id="KW-0812">Transmembrane</keyword>
<proteinExistence type="predicted"/>
<dbReference type="InterPro" id="IPR036249">
    <property type="entry name" value="Thioredoxin-like_sf"/>
</dbReference>
<dbReference type="Proteomes" id="UP000249451">
    <property type="component" value="Unassembled WGS sequence"/>
</dbReference>
<reference evidence="3 4" key="1">
    <citation type="submission" date="2017-11" db="EMBL/GenBank/DDBJ databases">
        <title>Infants hospitalized years apart are colonized by the same room-sourced microbial strains.</title>
        <authorList>
            <person name="Brooks B."/>
            <person name="Olm M.R."/>
            <person name="Firek B.A."/>
            <person name="Baker R."/>
            <person name="Thomas B.C."/>
            <person name="Morowitz M.J."/>
            <person name="Banfield J.F."/>
        </authorList>
    </citation>
    <scope>NUCLEOTIDE SEQUENCE [LARGE SCALE GENOMIC DNA]</scope>
    <source>
        <strain evidence="3">S2_012_000_R3_87</strain>
    </source>
</reference>
<dbReference type="CDD" id="cd02972">
    <property type="entry name" value="DsbA_family"/>
    <property type="match status" value="1"/>
</dbReference>
<dbReference type="Gene3D" id="3.40.30.10">
    <property type="entry name" value="Glutaredoxin"/>
    <property type="match status" value="1"/>
</dbReference>
<name>A0A2W5ASA6_9CORY</name>
<keyword evidence="1" id="KW-1133">Transmembrane helix</keyword>
<dbReference type="InterPro" id="IPR012336">
    <property type="entry name" value="Thioredoxin-like_fold"/>
</dbReference>
<evidence type="ECO:0000259" key="2">
    <source>
        <dbReference type="Pfam" id="PF13462"/>
    </source>
</evidence>
<sequence>MSTVKDPTAKGNSGFLWGIGVLLVIIAVVLGFIFYQNRGANMQGLEGFAKENVNMEMSFGDNAVTLKAADAKDAPEVELYEDYSCPHCSDLAKETDGQMKEKIEQGKLIVKVRTLNFLDGSQNGIESIKSNDGHSYKAAAAIEQVAKSGDVQLYWNLRKYLMDE</sequence>
<evidence type="ECO:0000313" key="4">
    <source>
        <dbReference type="Proteomes" id="UP000249451"/>
    </source>
</evidence>
<protein>
    <recommendedName>
        <fullName evidence="2">Thioredoxin-like fold domain-containing protein</fullName>
    </recommendedName>
</protein>
<evidence type="ECO:0000256" key="1">
    <source>
        <dbReference type="SAM" id="Phobius"/>
    </source>
</evidence>
<feature type="domain" description="Thioredoxin-like fold" evidence="2">
    <location>
        <begin position="72"/>
        <end position="125"/>
    </location>
</feature>
<dbReference type="SUPFAM" id="SSF52833">
    <property type="entry name" value="Thioredoxin-like"/>
    <property type="match status" value="1"/>
</dbReference>
<gene>
    <name evidence="3" type="ORF">DI609_13050</name>
</gene>
<feature type="non-terminal residue" evidence="3">
    <location>
        <position position="164"/>
    </location>
</feature>
<feature type="transmembrane region" description="Helical" evidence="1">
    <location>
        <begin position="15"/>
        <end position="35"/>
    </location>
</feature>
<accession>A0A2W5ASA6</accession>
<organism evidence="3 4">
    <name type="scientific">Corynebacterium urealyticum</name>
    <dbReference type="NCBI Taxonomy" id="43771"/>
    <lineage>
        <taxon>Bacteria</taxon>
        <taxon>Bacillati</taxon>
        <taxon>Actinomycetota</taxon>
        <taxon>Actinomycetes</taxon>
        <taxon>Mycobacteriales</taxon>
        <taxon>Corynebacteriaceae</taxon>
        <taxon>Corynebacterium</taxon>
    </lineage>
</organism>
<evidence type="ECO:0000313" key="3">
    <source>
        <dbReference type="EMBL" id="PZO97484.1"/>
    </source>
</evidence>
<keyword evidence="1" id="KW-0472">Membrane</keyword>
<comment type="caution">
    <text evidence="3">The sequence shown here is derived from an EMBL/GenBank/DDBJ whole genome shotgun (WGS) entry which is preliminary data.</text>
</comment>
<dbReference type="Pfam" id="PF13462">
    <property type="entry name" value="Thioredoxin_4"/>
    <property type="match status" value="1"/>
</dbReference>